<dbReference type="OMA" id="IGPRTMW"/>
<evidence type="ECO:0000256" key="6">
    <source>
        <dbReference type="ARBA" id="ARBA00022691"/>
    </source>
</evidence>
<reference evidence="17 18" key="1">
    <citation type="journal article" date="2014" name="Nat. Commun.">
        <title>Klebsormidium flaccidum genome reveals primary factors for plant terrestrial adaptation.</title>
        <authorList>
            <person name="Hori K."/>
            <person name="Maruyama F."/>
            <person name="Fujisawa T."/>
            <person name="Togashi T."/>
            <person name="Yamamoto N."/>
            <person name="Seo M."/>
            <person name="Sato S."/>
            <person name="Yamada T."/>
            <person name="Mori H."/>
            <person name="Tajima N."/>
            <person name="Moriyama T."/>
            <person name="Ikeuchi M."/>
            <person name="Watanabe M."/>
            <person name="Wada H."/>
            <person name="Kobayashi K."/>
            <person name="Saito M."/>
            <person name="Masuda T."/>
            <person name="Sasaki-Sekimoto Y."/>
            <person name="Mashiguchi K."/>
            <person name="Awai K."/>
            <person name="Shimojima M."/>
            <person name="Masuda S."/>
            <person name="Iwai M."/>
            <person name="Nobusawa T."/>
            <person name="Narise T."/>
            <person name="Kondo S."/>
            <person name="Saito H."/>
            <person name="Sato R."/>
            <person name="Murakawa M."/>
            <person name="Ihara Y."/>
            <person name="Oshima-Yamada Y."/>
            <person name="Ohtaka K."/>
            <person name="Satoh M."/>
            <person name="Sonobe K."/>
            <person name="Ishii M."/>
            <person name="Ohtani R."/>
            <person name="Kanamori-Sato M."/>
            <person name="Honoki R."/>
            <person name="Miyazaki D."/>
            <person name="Mochizuki H."/>
            <person name="Umetsu J."/>
            <person name="Higashi K."/>
            <person name="Shibata D."/>
            <person name="Kamiya Y."/>
            <person name="Sato N."/>
            <person name="Nakamura Y."/>
            <person name="Tabata S."/>
            <person name="Ida S."/>
            <person name="Kurokawa K."/>
            <person name="Ohta H."/>
        </authorList>
    </citation>
    <scope>NUCLEOTIDE SEQUENCE [LARGE SCALE GENOMIC DNA]</scope>
    <source>
        <strain evidence="17 18">NIES-2285</strain>
    </source>
</reference>
<dbReference type="GO" id="GO:0005743">
    <property type="term" value="C:mitochondrial inner membrane"/>
    <property type="evidence" value="ECO:0000318"/>
    <property type="project" value="GO_Central"/>
</dbReference>
<accession>A0A1Y1HN02</accession>
<evidence type="ECO:0000256" key="12">
    <source>
        <dbReference type="ARBA" id="ARBA00046299"/>
    </source>
</evidence>
<dbReference type="InterPro" id="IPR023395">
    <property type="entry name" value="MCP_dom_sf"/>
</dbReference>
<keyword evidence="18" id="KW-1185">Reference proteome</keyword>
<dbReference type="OrthoDB" id="276989at2759"/>
<dbReference type="SUPFAM" id="SSF103506">
    <property type="entry name" value="Mitochondrial carrier"/>
    <property type="match status" value="1"/>
</dbReference>
<keyword evidence="5" id="KW-0934">Plastid</keyword>
<dbReference type="PROSITE" id="PS50920">
    <property type="entry name" value="SOLCAR"/>
    <property type="match status" value="3"/>
</dbReference>
<keyword evidence="3 14" id="KW-0813">Transport</keyword>
<keyword evidence="7 13" id="KW-0812">Transmembrane</keyword>
<evidence type="ECO:0000313" key="18">
    <source>
        <dbReference type="Proteomes" id="UP000054558"/>
    </source>
</evidence>
<feature type="transmembrane region" description="Helical" evidence="16">
    <location>
        <begin position="107"/>
        <end position="130"/>
    </location>
</feature>
<dbReference type="STRING" id="105231.A0A1Y1HN02"/>
<dbReference type="AlphaFoldDB" id="A0A1Y1HN02"/>
<dbReference type="GO" id="GO:0031969">
    <property type="term" value="C:chloroplast membrane"/>
    <property type="evidence" value="ECO:0007669"/>
    <property type="project" value="UniProtKB-SubCell"/>
</dbReference>
<dbReference type="InterPro" id="IPR018108">
    <property type="entry name" value="MCP_transmembrane"/>
</dbReference>
<feature type="region of interest" description="Disordered" evidence="15">
    <location>
        <begin position="25"/>
        <end position="47"/>
    </location>
</feature>
<evidence type="ECO:0000256" key="3">
    <source>
        <dbReference type="ARBA" id="ARBA00022448"/>
    </source>
</evidence>
<evidence type="ECO:0000313" key="17">
    <source>
        <dbReference type="EMBL" id="GAQ79393.1"/>
    </source>
</evidence>
<feature type="repeat" description="Solcar" evidence="13">
    <location>
        <begin position="237"/>
        <end position="323"/>
    </location>
</feature>
<feature type="repeat" description="Solcar" evidence="13">
    <location>
        <begin position="64"/>
        <end position="136"/>
    </location>
</feature>
<dbReference type="Pfam" id="PF00153">
    <property type="entry name" value="Mito_carr"/>
    <property type="match status" value="3"/>
</dbReference>
<evidence type="ECO:0000256" key="4">
    <source>
        <dbReference type="ARBA" id="ARBA00022528"/>
    </source>
</evidence>
<dbReference type="InterPro" id="IPR002067">
    <property type="entry name" value="MCP"/>
</dbReference>
<sequence>MQTEHKSCPQHDHVGTRGLLFASISESTSAPRRRKSQSSGEEGTDKKIQLVSSTTVTKKEFTVQDLLIGAVSGGAAGVSVETALYPIDTIKTRLQVLSKGGSLSFKGLYSGLSGNLAGVLPASAIFVAIYEPLKQHLLDRFPEQWSSAAQLLAAGAGATGASIVRVPTEVIKQRMQTGQFTSAAGAVKQILAKEGMKGMYAGYGSFLLRDLPFDAIEFVAYEQIKLAVQRTRKRKELTAVETAFAGALAGAVTGAVTTPLDVIKTRLMVQGTNIKYTGIMDCISKMVAEEGAGSLFKGVGPRVLWIGIGGSIFFGVLEKTKSLLTTELEARKAAKPTTVV</sequence>
<dbReference type="Proteomes" id="UP000054558">
    <property type="component" value="Unassembled WGS sequence"/>
</dbReference>
<keyword evidence="10 16" id="KW-1133">Transmembrane helix</keyword>
<organism evidence="17 18">
    <name type="scientific">Klebsormidium nitens</name>
    <name type="common">Green alga</name>
    <name type="synonym">Ulothrix nitens</name>
    <dbReference type="NCBI Taxonomy" id="105231"/>
    <lineage>
        <taxon>Eukaryota</taxon>
        <taxon>Viridiplantae</taxon>
        <taxon>Streptophyta</taxon>
        <taxon>Klebsormidiophyceae</taxon>
        <taxon>Klebsormidiales</taxon>
        <taxon>Klebsormidiaceae</taxon>
        <taxon>Klebsormidium</taxon>
    </lineage>
</organism>
<dbReference type="PRINTS" id="PR00926">
    <property type="entry name" value="MITOCARRIER"/>
</dbReference>
<comment type="similarity">
    <text evidence="2 14">Belongs to the mitochondrial carrier (TC 2.A.29) family.</text>
</comment>
<comment type="subcellular location">
    <subcellularLocation>
        <location evidence="1">Membrane</location>
        <topology evidence="1">Multi-pass membrane protein</topology>
    </subcellularLocation>
    <subcellularLocation>
        <location evidence="12">Plastid</location>
        <location evidence="12">Chloroplast membrane</location>
    </subcellularLocation>
</comment>
<evidence type="ECO:0000256" key="15">
    <source>
        <dbReference type="SAM" id="MobiDB-lite"/>
    </source>
</evidence>
<keyword evidence="6" id="KW-0949">S-adenosyl-L-methionine</keyword>
<evidence type="ECO:0000256" key="1">
    <source>
        <dbReference type="ARBA" id="ARBA00004141"/>
    </source>
</evidence>
<dbReference type="GO" id="GO:0000095">
    <property type="term" value="F:S-adenosyl-L-methionine transmembrane transporter activity"/>
    <property type="evidence" value="ECO:0000318"/>
    <property type="project" value="GO_Central"/>
</dbReference>
<evidence type="ECO:0000256" key="7">
    <source>
        <dbReference type="ARBA" id="ARBA00022692"/>
    </source>
</evidence>
<keyword evidence="4" id="KW-0150">Chloroplast</keyword>
<dbReference type="EMBL" id="DF236978">
    <property type="protein sequence ID" value="GAQ79393.1"/>
    <property type="molecule type" value="Genomic_DNA"/>
</dbReference>
<evidence type="ECO:0000256" key="5">
    <source>
        <dbReference type="ARBA" id="ARBA00022640"/>
    </source>
</evidence>
<dbReference type="FunFam" id="1.50.40.10:FF:000038">
    <property type="entry name" value="S-adenosylmethionine carrier 1 chloroplastic/mitochondrial"/>
    <property type="match status" value="1"/>
</dbReference>
<evidence type="ECO:0000256" key="9">
    <source>
        <dbReference type="ARBA" id="ARBA00022946"/>
    </source>
</evidence>
<keyword evidence="8" id="KW-0677">Repeat</keyword>
<dbReference type="Gene3D" id="1.50.40.10">
    <property type="entry name" value="Mitochondrial carrier domain"/>
    <property type="match status" value="1"/>
</dbReference>
<keyword evidence="11 13" id="KW-0472">Membrane</keyword>
<evidence type="ECO:0000256" key="10">
    <source>
        <dbReference type="ARBA" id="ARBA00022989"/>
    </source>
</evidence>
<evidence type="ECO:0000256" key="14">
    <source>
        <dbReference type="RuleBase" id="RU000488"/>
    </source>
</evidence>
<keyword evidence="9" id="KW-0809">Transit peptide</keyword>
<evidence type="ECO:0000256" key="16">
    <source>
        <dbReference type="SAM" id="Phobius"/>
    </source>
</evidence>
<name>A0A1Y1HN02_KLENI</name>
<proteinExistence type="inferred from homology"/>
<evidence type="ECO:0000256" key="11">
    <source>
        <dbReference type="ARBA" id="ARBA00023136"/>
    </source>
</evidence>
<evidence type="ECO:0000256" key="13">
    <source>
        <dbReference type="PROSITE-ProRule" id="PRU00282"/>
    </source>
</evidence>
<evidence type="ECO:0000256" key="8">
    <source>
        <dbReference type="ARBA" id="ARBA00022737"/>
    </source>
</evidence>
<gene>
    <name evidence="17" type="ORF">KFL_000290430</name>
</gene>
<dbReference type="PANTHER" id="PTHR45667">
    <property type="entry name" value="S-ADENOSYLMETHIONINE MITOCHONDRIAL CARRIER PROTEIN"/>
    <property type="match status" value="1"/>
</dbReference>
<feature type="repeat" description="Solcar" evidence="13">
    <location>
        <begin position="149"/>
        <end position="227"/>
    </location>
</feature>
<evidence type="ECO:0000256" key="2">
    <source>
        <dbReference type="ARBA" id="ARBA00006375"/>
    </source>
</evidence>
<protein>
    <submittedName>
        <fullName evidence="17">Mitochondrial substrate carrier family protein</fullName>
    </submittedName>
</protein>